<dbReference type="AlphaFoldDB" id="A0A4R2RXK0"/>
<name>A0A4R2RXK0_9BACL</name>
<dbReference type="InterPro" id="IPR014054">
    <property type="entry name" value="Phage_regulatory_Rha"/>
</dbReference>
<dbReference type="Proteomes" id="UP000294746">
    <property type="component" value="Unassembled WGS sequence"/>
</dbReference>
<protein>
    <submittedName>
        <fullName evidence="1">Rha family phage regulatory protein</fullName>
    </submittedName>
</protein>
<evidence type="ECO:0000313" key="2">
    <source>
        <dbReference type="Proteomes" id="UP000294746"/>
    </source>
</evidence>
<comment type="caution">
    <text evidence="1">The sequence shown here is derived from an EMBL/GenBank/DDBJ whole genome shotgun (WGS) entry which is preliminary data.</text>
</comment>
<accession>A0A4R2RXK0</accession>
<keyword evidence="2" id="KW-1185">Reference proteome</keyword>
<dbReference type="EMBL" id="SLXV01000018">
    <property type="protein sequence ID" value="TCP68263.1"/>
    <property type="molecule type" value="Genomic_DNA"/>
</dbReference>
<proteinExistence type="predicted"/>
<dbReference type="Pfam" id="PF09669">
    <property type="entry name" value="Phage_pRha"/>
    <property type="match status" value="1"/>
</dbReference>
<reference evidence="1 2" key="1">
    <citation type="submission" date="2019-03" db="EMBL/GenBank/DDBJ databases">
        <title>Genomic Encyclopedia of Type Strains, Phase IV (KMG-IV): sequencing the most valuable type-strain genomes for metagenomic binning, comparative biology and taxonomic classification.</title>
        <authorList>
            <person name="Goeker M."/>
        </authorList>
    </citation>
    <scope>NUCLEOTIDE SEQUENCE [LARGE SCALE GENOMIC DNA]</scope>
    <source>
        <strain evidence="1 2">DSM 46831</strain>
    </source>
</reference>
<sequence length="103" mass="12348">MDNNDNNSQLSFIEDKEIMVDSLMVAKIFRKRHDHVIRDIRNLDCSPNFALLNFGESDYMNNRRKVYKKYLLTKDGLMFLVIELHPNCWTRNTIQQLEVLFHD</sequence>
<dbReference type="NCBIfam" id="TIGR02681">
    <property type="entry name" value="phage_pRha"/>
    <property type="match status" value="1"/>
</dbReference>
<evidence type="ECO:0000313" key="1">
    <source>
        <dbReference type="EMBL" id="TCP68263.1"/>
    </source>
</evidence>
<gene>
    <name evidence="1" type="ORF">EDD57_1181</name>
</gene>
<organism evidence="1 2">
    <name type="scientific">Baia soyae</name>
    <dbReference type="NCBI Taxonomy" id="1544746"/>
    <lineage>
        <taxon>Bacteria</taxon>
        <taxon>Bacillati</taxon>
        <taxon>Bacillota</taxon>
        <taxon>Bacilli</taxon>
        <taxon>Bacillales</taxon>
        <taxon>Thermoactinomycetaceae</taxon>
        <taxon>Baia</taxon>
    </lineage>
</organism>